<feature type="signal peptide" evidence="3">
    <location>
        <begin position="1"/>
        <end position="23"/>
    </location>
</feature>
<reference evidence="4" key="2">
    <citation type="journal article" date="2021" name="PeerJ">
        <title>Extensive microbial diversity within the chicken gut microbiome revealed by metagenomics and culture.</title>
        <authorList>
            <person name="Gilroy R."/>
            <person name="Ravi A."/>
            <person name="Getino M."/>
            <person name="Pursley I."/>
            <person name="Horton D.L."/>
            <person name="Alikhan N.F."/>
            <person name="Baker D."/>
            <person name="Gharbi K."/>
            <person name="Hall N."/>
            <person name="Watson M."/>
            <person name="Adriaenssens E.M."/>
            <person name="Foster-Nyarko E."/>
            <person name="Jarju S."/>
            <person name="Secka A."/>
            <person name="Antonio M."/>
            <person name="Oren A."/>
            <person name="Chaudhuri R.R."/>
            <person name="La Ragione R."/>
            <person name="Hildebrand F."/>
            <person name="Pallen M.J."/>
        </authorList>
    </citation>
    <scope>NUCLEOTIDE SEQUENCE</scope>
    <source>
        <strain evidence="4">D5-748</strain>
    </source>
</reference>
<accession>A0A9D9HAP0</accession>
<keyword evidence="3" id="KW-0732">Signal</keyword>
<keyword evidence="2" id="KW-0812">Transmembrane</keyword>
<keyword evidence="2" id="KW-1133">Transmembrane helix</keyword>
<feature type="region of interest" description="Disordered" evidence="1">
    <location>
        <begin position="351"/>
        <end position="429"/>
    </location>
</feature>
<evidence type="ECO:0000256" key="3">
    <source>
        <dbReference type="SAM" id="SignalP"/>
    </source>
</evidence>
<organism evidence="4 5">
    <name type="scientific">Candidatus Cryptobacteroides merdavium</name>
    <dbReference type="NCBI Taxonomy" id="2840769"/>
    <lineage>
        <taxon>Bacteria</taxon>
        <taxon>Pseudomonadati</taxon>
        <taxon>Bacteroidota</taxon>
        <taxon>Bacteroidia</taxon>
        <taxon>Bacteroidales</taxon>
        <taxon>Candidatus Cryptobacteroides</taxon>
    </lineage>
</organism>
<keyword evidence="2" id="KW-0472">Membrane</keyword>
<gene>
    <name evidence="4" type="ORF">IAC23_00400</name>
</gene>
<evidence type="ECO:0000256" key="1">
    <source>
        <dbReference type="SAM" id="MobiDB-lite"/>
    </source>
</evidence>
<comment type="caution">
    <text evidence="4">The sequence shown here is derived from an EMBL/GenBank/DDBJ whole genome shotgun (WGS) entry which is preliminary data.</text>
</comment>
<reference evidence="4" key="1">
    <citation type="submission" date="2020-10" db="EMBL/GenBank/DDBJ databases">
        <authorList>
            <person name="Gilroy R."/>
        </authorList>
    </citation>
    <scope>NUCLEOTIDE SEQUENCE</scope>
    <source>
        <strain evidence="4">D5-748</strain>
    </source>
</reference>
<feature type="transmembrane region" description="Helical" evidence="2">
    <location>
        <begin position="197"/>
        <end position="218"/>
    </location>
</feature>
<evidence type="ECO:0000313" key="4">
    <source>
        <dbReference type="EMBL" id="MBO8444149.1"/>
    </source>
</evidence>
<protein>
    <recommendedName>
        <fullName evidence="6">Protein BatD</fullName>
    </recommendedName>
</protein>
<name>A0A9D9HAP0_9BACT</name>
<dbReference type="AlphaFoldDB" id="A0A9D9HAP0"/>
<dbReference type="EMBL" id="JADIMO010000009">
    <property type="protein sequence ID" value="MBO8444149.1"/>
    <property type="molecule type" value="Genomic_DNA"/>
</dbReference>
<evidence type="ECO:0000313" key="5">
    <source>
        <dbReference type="Proteomes" id="UP000823619"/>
    </source>
</evidence>
<feature type="chain" id="PRO_5038694766" description="Protein BatD" evidence="3">
    <location>
        <begin position="24"/>
        <end position="429"/>
    </location>
</feature>
<evidence type="ECO:0008006" key="6">
    <source>
        <dbReference type="Google" id="ProtNLM"/>
    </source>
</evidence>
<proteinExistence type="predicted"/>
<sequence>MNLLLKSVSIFSAVAMLVPVAEASAEETAPQAGSVANPVQVPQTGLRAGRIDMEGSFLTPLQQRDSVLIADQLLYGFSLENVPEGTGIAFPDWSKGFCEGVEVLTPWQIDTVAVEKGKKGQPSRMNLKAGVIVTSFDEGTYQLPPISVLRRTPDGRLDTLFFESRTMEVRTMPVDTATFELHDIKGQIRYPVTFMEVLPWLAGALVIVGLIVLVIWLVRRYRRNGGLAAARKDPPHIVALRKLDGLRGNKLWAPEKQKAFYSGVTDTLREYIVSRYGISAMEMTTKEIFDGLSDKEVPADLYDEMKNLFERADFVKFAKYVASDEENASVVPSAVRFVTQTYQQEVDVQEDAAAGQKPGDASAAGQKTKDSGDMAGAGDISGAGQVTGTEADGKTVAGGKDTPVNAEKDTTSASVWGPSAEGNVENGEK</sequence>
<evidence type="ECO:0000256" key="2">
    <source>
        <dbReference type="SAM" id="Phobius"/>
    </source>
</evidence>
<dbReference type="Proteomes" id="UP000823619">
    <property type="component" value="Unassembled WGS sequence"/>
</dbReference>